<dbReference type="SUPFAM" id="SSF51735">
    <property type="entry name" value="NAD(P)-binding Rossmann-fold domains"/>
    <property type="match status" value="1"/>
</dbReference>
<dbReference type="AlphaFoldDB" id="A0A1M6V8S1"/>
<feature type="region of interest" description="Disordered" evidence="1">
    <location>
        <begin position="201"/>
        <end position="221"/>
    </location>
</feature>
<name>A0A1M6V8S1_9FLAO</name>
<dbReference type="OrthoDB" id="9810755at2"/>
<dbReference type="EMBL" id="FOKU01000007">
    <property type="protein sequence ID" value="SFC19617.1"/>
    <property type="molecule type" value="Genomic_DNA"/>
</dbReference>
<organism evidence="5 6">
    <name type="scientific">Flagellimonas taeanensis</name>
    <dbReference type="NCBI Taxonomy" id="1005926"/>
    <lineage>
        <taxon>Bacteria</taxon>
        <taxon>Pseudomonadati</taxon>
        <taxon>Bacteroidota</taxon>
        <taxon>Flavobacteriia</taxon>
        <taxon>Flavobacteriales</taxon>
        <taxon>Flavobacteriaceae</taxon>
        <taxon>Flagellimonas</taxon>
    </lineage>
</organism>
<accession>A0A1M6V8S1</accession>
<dbReference type="Proteomes" id="UP000198940">
    <property type="component" value="Unassembled WGS sequence"/>
</dbReference>
<sequence>MLSVVILGTGNLAMHLFRAFSKSTGVQVVQVVGRNPESLHSFSAHVATTTDHTSIKDANVYIIAVKDDAITEVSHHLNGKKGVVVHTSGAVGMDALEPENRGVFYPLQTFTKGKDIDLEKVPICIEANEGQSLILLRSLAHTLSQNVHEVNSEQRKKLHLAAVFVNNFTNYLYGIGEEICMKEGLSFDLLKPLIQETAEKIQSMSPKEAQTGPARRNDQKSMQDHLKLLDNDKHIALYNLMSEAIKQVYEEKL</sequence>
<dbReference type="InterPro" id="IPR036291">
    <property type="entry name" value="NAD(P)-bd_dom_sf"/>
</dbReference>
<dbReference type="Proteomes" id="UP000184031">
    <property type="component" value="Unassembled WGS sequence"/>
</dbReference>
<evidence type="ECO:0000313" key="4">
    <source>
        <dbReference type="EMBL" id="SFC19617.1"/>
    </source>
</evidence>
<evidence type="ECO:0000313" key="6">
    <source>
        <dbReference type="Proteomes" id="UP000184031"/>
    </source>
</evidence>
<dbReference type="InterPro" id="IPR008927">
    <property type="entry name" value="6-PGluconate_DH-like_C_sf"/>
</dbReference>
<gene>
    <name evidence="4" type="ORF">SAMN04487891_10767</name>
    <name evidence="5" type="ORF">SAMN05216293_1940</name>
</gene>
<dbReference type="SUPFAM" id="SSF48179">
    <property type="entry name" value="6-phosphogluconate dehydrogenase C-terminal domain-like"/>
    <property type="match status" value="1"/>
</dbReference>
<feature type="domain" description="DUF2520" evidence="3">
    <location>
        <begin position="121"/>
        <end position="244"/>
    </location>
</feature>
<feature type="domain" description="Pyrroline-5-carboxylate reductase catalytic N-terminal" evidence="2">
    <location>
        <begin position="4"/>
        <end position="84"/>
    </location>
</feature>
<dbReference type="Gene3D" id="1.10.1040.20">
    <property type="entry name" value="ProC-like, C-terminal domain"/>
    <property type="match status" value="1"/>
</dbReference>
<dbReference type="RefSeq" id="WP_072879220.1">
    <property type="nucleotide sequence ID" value="NZ_FOKU01000007.1"/>
</dbReference>
<dbReference type="PANTHER" id="PTHR40459:SF1">
    <property type="entry name" value="CONSERVED HYPOTHETICAL ALANINE AND LEUCINE RICH PROTEIN"/>
    <property type="match status" value="1"/>
</dbReference>
<dbReference type="Pfam" id="PF03807">
    <property type="entry name" value="F420_oxidored"/>
    <property type="match status" value="1"/>
</dbReference>
<evidence type="ECO:0000256" key="1">
    <source>
        <dbReference type="SAM" id="MobiDB-lite"/>
    </source>
</evidence>
<dbReference type="InterPro" id="IPR018931">
    <property type="entry name" value="DUF2520"/>
</dbReference>
<dbReference type="PANTHER" id="PTHR40459">
    <property type="entry name" value="CONSERVED HYPOTHETICAL ALANINE AND LEUCINE RICH PROTEIN"/>
    <property type="match status" value="1"/>
</dbReference>
<dbReference type="InterPro" id="IPR037108">
    <property type="entry name" value="TM1727-like_C_sf"/>
</dbReference>
<evidence type="ECO:0000259" key="3">
    <source>
        <dbReference type="Pfam" id="PF10728"/>
    </source>
</evidence>
<dbReference type="STRING" id="1055723.SAMN05216293_1940"/>
<dbReference type="InterPro" id="IPR028939">
    <property type="entry name" value="P5C_Rdtase_cat_N"/>
</dbReference>
<keyword evidence="7" id="KW-1185">Reference proteome</keyword>
<evidence type="ECO:0000313" key="7">
    <source>
        <dbReference type="Proteomes" id="UP000198940"/>
    </source>
</evidence>
<proteinExistence type="predicted"/>
<dbReference type="EMBL" id="FRAT01000004">
    <property type="protein sequence ID" value="SHK77890.1"/>
    <property type="molecule type" value="Genomic_DNA"/>
</dbReference>
<evidence type="ECO:0000313" key="5">
    <source>
        <dbReference type="EMBL" id="SHK77890.1"/>
    </source>
</evidence>
<comment type="caution">
    <text evidence="5">The sequence shown here is derived from an EMBL/GenBank/DDBJ whole genome shotgun (WGS) entry which is preliminary data.</text>
</comment>
<dbReference type="Gene3D" id="3.40.50.720">
    <property type="entry name" value="NAD(P)-binding Rossmann-like Domain"/>
    <property type="match status" value="1"/>
</dbReference>
<reference evidence="5 6" key="1">
    <citation type="submission" date="2016-11" db="EMBL/GenBank/DDBJ databases">
        <authorList>
            <person name="Varghese N."/>
            <person name="Submissions S."/>
        </authorList>
    </citation>
    <scope>NUCLEOTIDE SEQUENCE [LARGE SCALE GENOMIC DNA]</scope>
    <source>
        <strain evidence="5 6">CGMCC 1.12174</strain>
        <strain evidence="4 7">DSM 26351</strain>
    </source>
</reference>
<protein>
    <submittedName>
        <fullName evidence="5">Predicted oxidoreductase, contains short-chain dehydrogenase (SDR) and DUF2520 domains</fullName>
    </submittedName>
</protein>
<dbReference type="Pfam" id="PF10728">
    <property type="entry name" value="DUF2520"/>
    <property type="match status" value="1"/>
</dbReference>
<evidence type="ECO:0000259" key="2">
    <source>
        <dbReference type="Pfam" id="PF03807"/>
    </source>
</evidence>